<dbReference type="Pfam" id="PF05186">
    <property type="entry name" value="Dpy-30"/>
    <property type="match status" value="1"/>
</dbReference>
<dbReference type="Pfam" id="PF00334">
    <property type="entry name" value="NDK"/>
    <property type="match status" value="1"/>
</dbReference>
<gene>
    <name evidence="4" type="ORF">RN001_004977</name>
</gene>
<sequence>MTLHLSEKDVLSALTGVQPDGGGDVRLQKNIFLSENSLSSGPTTDDIEVDDYENTVHYISPATMSSTNISIYEEEPGYNYESPSFMKFLHSYEKDTEVTLTSLVSCDESGLQRTLAIVKPDAVKYENVIIRAIQESGLFILYKRFVHLTPEQVSEIYSQHYGSPAFPHIVVSLSSAPVLCLCLCGINAIEKWKSMIGPSHVINSKWFYPMSMRVRFGLLPNIPDALHASENITESNKENRYVNPEGIIEPLMTEEERVVDFCNAYVNSTLSKGLTEVCRVKPRDPICYLADWLLKNNPYQPQLPDNLVNIPT</sequence>
<dbReference type="PANTHER" id="PTHR46161">
    <property type="entry name" value="NUCLEOSIDE DIPHOSPHATE KINASE"/>
    <property type="match status" value="1"/>
</dbReference>
<dbReference type="Gene3D" id="1.20.890.10">
    <property type="entry name" value="cAMP-dependent protein kinase regulatory subunit, dimerization-anchoring domain"/>
    <property type="match status" value="1"/>
</dbReference>
<reference evidence="5" key="1">
    <citation type="submission" date="2023-01" db="EMBL/GenBank/DDBJ databases">
        <title>Key to firefly adult light organ development and bioluminescence: homeobox transcription factors regulate luciferase expression and transportation to peroxisome.</title>
        <authorList>
            <person name="Fu X."/>
        </authorList>
    </citation>
    <scope>NUCLEOTIDE SEQUENCE [LARGE SCALE GENOMIC DNA]</scope>
</reference>
<proteinExistence type="inferred from homology"/>
<protein>
    <recommendedName>
        <fullName evidence="3">Nucleoside diphosphate kinase-like domain-containing protein</fullName>
    </recommendedName>
</protein>
<comment type="similarity">
    <text evidence="1 2">Belongs to the NDK family.</text>
</comment>
<dbReference type="InterPro" id="IPR034907">
    <property type="entry name" value="NDK-like_dom"/>
</dbReference>
<dbReference type="PANTHER" id="PTHR46161:SF1">
    <property type="entry name" value="NUCLEOSIDE DIPHOSPHATE KINASE HOMOLOG 5"/>
    <property type="match status" value="1"/>
</dbReference>
<feature type="domain" description="Nucleoside diphosphate kinase-like" evidence="3">
    <location>
        <begin position="111"/>
        <end position="250"/>
    </location>
</feature>
<evidence type="ECO:0000256" key="1">
    <source>
        <dbReference type="ARBA" id="ARBA00008142"/>
    </source>
</evidence>
<dbReference type="GO" id="GO:0005929">
    <property type="term" value="C:cilium"/>
    <property type="evidence" value="ECO:0007669"/>
    <property type="project" value="TreeGrafter"/>
</dbReference>
<dbReference type="EMBL" id="JARPUR010000002">
    <property type="protein sequence ID" value="KAK4881658.1"/>
    <property type="molecule type" value="Genomic_DNA"/>
</dbReference>
<dbReference type="SMART" id="SM00562">
    <property type="entry name" value="NDK"/>
    <property type="match status" value="1"/>
</dbReference>
<evidence type="ECO:0000313" key="5">
    <source>
        <dbReference type="Proteomes" id="UP001353858"/>
    </source>
</evidence>
<dbReference type="SUPFAM" id="SSF54919">
    <property type="entry name" value="Nucleoside diphosphate kinase, NDK"/>
    <property type="match status" value="1"/>
</dbReference>
<evidence type="ECO:0000256" key="2">
    <source>
        <dbReference type="PROSITE-ProRule" id="PRU00706"/>
    </source>
</evidence>
<dbReference type="GO" id="GO:1902176">
    <property type="term" value="P:negative regulation of oxidative stress-induced intrinsic apoptotic signaling pathway"/>
    <property type="evidence" value="ECO:0007669"/>
    <property type="project" value="TreeGrafter"/>
</dbReference>
<evidence type="ECO:0000313" key="4">
    <source>
        <dbReference type="EMBL" id="KAK4881658.1"/>
    </source>
</evidence>
<dbReference type="CDD" id="cd22970">
    <property type="entry name" value="DD_NDKH5-like"/>
    <property type="match status" value="1"/>
</dbReference>
<dbReference type="GO" id="GO:0003341">
    <property type="term" value="P:cilium movement"/>
    <property type="evidence" value="ECO:0007669"/>
    <property type="project" value="TreeGrafter"/>
</dbReference>
<dbReference type="Proteomes" id="UP001353858">
    <property type="component" value="Unassembled WGS sequence"/>
</dbReference>
<dbReference type="InterPro" id="IPR007858">
    <property type="entry name" value="Dpy-30_motif"/>
</dbReference>
<dbReference type="PROSITE" id="PS51374">
    <property type="entry name" value="NDPK_LIKE"/>
    <property type="match status" value="1"/>
</dbReference>
<organism evidence="4 5">
    <name type="scientific">Aquatica leii</name>
    <dbReference type="NCBI Taxonomy" id="1421715"/>
    <lineage>
        <taxon>Eukaryota</taxon>
        <taxon>Metazoa</taxon>
        <taxon>Ecdysozoa</taxon>
        <taxon>Arthropoda</taxon>
        <taxon>Hexapoda</taxon>
        <taxon>Insecta</taxon>
        <taxon>Pterygota</taxon>
        <taxon>Neoptera</taxon>
        <taxon>Endopterygota</taxon>
        <taxon>Coleoptera</taxon>
        <taxon>Polyphaga</taxon>
        <taxon>Elateriformia</taxon>
        <taxon>Elateroidea</taxon>
        <taxon>Lampyridae</taxon>
        <taxon>Luciolinae</taxon>
        <taxon>Aquatica</taxon>
    </lineage>
</organism>
<evidence type="ECO:0000259" key="3">
    <source>
        <dbReference type="SMART" id="SM00562"/>
    </source>
</evidence>
<accession>A0AAN7QJX2</accession>
<dbReference type="Gene3D" id="3.30.70.141">
    <property type="entry name" value="Nucleoside diphosphate kinase-like domain"/>
    <property type="match status" value="1"/>
</dbReference>
<keyword evidence="5" id="KW-1185">Reference proteome</keyword>
<name>A0AAN7QJX2_9COLE</name>
<dbReference type="AlphaFoldDB" id="A0AAN7QJX2"/>
<dbReference type="InterPro" id="IPR036850">
    <property type="entry name" value="NDK-like_dom_sf"/>
</dbReference>
<comment type="caution">
    <text evidence="2">Lacks conserved residue(s) required for the propagation of feature annotation.</text>
</comment>
<comment type="caution">
    <text evidence="4">The sequence shown here is derived from an EMBL/GenBank/DDBJ whole genome shotgun (WGS) entry which is preliminary data.</text>
</comment>